<dbReference type="Pfam" id="PF00636">
    <property type="entry name" value="Ribonuclease_3"/>
    <property type="match status" value="1"/>
</dbReference>
<dbReference type="OrthoDB" id="4087411at2759"/>
<feature type="domain" description="DRBM" evidence="4">
    <location>
        <begin position="485"/>
        <end position="543"/>
    </location>
</feature>
<dbReference type="CDD" id="cd00593">
    <property type="entry name" value="RIBOc"/>
    <property type="match status" value="1"/>
</dbReference>
<evidence type="ECO:0000256" key="1">
    <source>
        <dbReference type="ARBA" id="ARBA00022884"/>
    </source>
</evidence>
<feature type="compositionally biased region" description="Basic and acidic residues" evidence="3">
    <location>
        <begin position="568"/>
        <end position="577"/>
    </location>
</feature>
<keyword evidence="1 2" id="KW-0694">RNA-binding</keyword>
<dbReference type="SMART" id="SM00535">
    <property type="entry name" value="RIBOc"/>
    <property type="match status" value="1"/>
</dbReference>
<dbReference type="GO" id="GO:0006396">
    <property type="term" value="P:RNA processing"/>
    <property type="evidence" value="ECO:0007669"/>
    <property type="project" value="InterPro"/>
</dbReference>
<evidence type="ECO:0008006" key="8">
    <source>
        <dbReference type="Google" id="ProtNLM"/>
    </source>
</evidence>
<dbReference type="InterPro" id="IPR036389">
    <property type="entry name" value="RNase_III_sf"/>
</dbReference>
<name>A0A9P0QMA0_9ASCO</name>
<evidence type="ECO:0000313" key="7">
    <source>
        <dbReference type="Proteomes" id="UP000837801"/>
    </source>
</evidence>
<dbReference type="GO" id="GO:0004525">
    <property type="term" value="F:ribonuclease III activity"/>
    <property type="evidence" value="ECO:0007669"/>
    <property type="project" value="InterPro"/>
</dbReference>
<dbReference type="SUPFAM" id="SSF69065">
    <property type="entry name" value="RNase III domain-like"/>
    <property type="match status" value="1"/>
</dbReference>
<dbReference type="AlphaFoldDB" id="A0A9P0QMA0"/>
<dbReference type="Pfam" id="PF00035">
    <property type="entry name" value="dsrm"/>
    <property type="match status" value="1"/>
</dbReference>
<proteinExistence type="predicted"/>
<feature type="compositionally biased region" description="Acidic residues" evidence="3">
    <location>
        <begin position="426"/>
        <end position="439"/>
    </location>
</feature>
<dbReference type="Proteomes" id="UP000837801">
    <property type="component" value="Unassembled WGS sequence"/>
</dbReference>
<comment type="caution">
    <text evidence="6">The sequence shown here is derived from an EMBL/GenBank/DDBJ whole genome shotgun (WGS) entry which is preliminary data.</text>
</comment>
<feature type="region of interest" description="Disordered" evidence="3">
    <location>
        <begin position="555"/>
        <end position="600"/>
    </location>
</feature>
<evidence type="ECO:0000256" key="3">
    <source>
        <dbReference type="SAM" id="MobiDB-lite"/>
    </source>
</evidence>
<dbReference type="PROSITE" id="PS50137">
    <property type="entry name" value="DS_RBD"/>
    <property type="match status" value="1"/>
</dbReference>
<evidence type="ECO:0000256" key="2">
    <source>
        <dbReference type="PROSITE-ProRule" id="PRU00266"/>
    </source>
</evidence>
<accession>A0A9P0QMA0</accession>
<feature type="domain" description="RNase III" evidence="5">
    <location>
        <begin position="195"/>
        <end position="290"/>
    </location>
</feature>
<feature type="region of interest" description="Disordered" evidence="3">
    <location>
        <begin position="410"/>
        <end position="439"/>
    </location>
</feature>
<dbReference type="Gene3D" id="3.30.160.20">
    <property type="match status" value="2"/>
</dbReference>
<dbReference type="SUPFAM" id="SSF54768">
    <property type="entry name" value="dsRNA-binding domain-like"/>
    <property type="match status" value="2"/>
</dbReference>
<dbReference type="SMART" id="SM00358">
    <property type="entry name" value="DSRM"/>
    <property type="match status" value="1"/>
</dbReference>
<sequence length="600" mass="66357">MSLGLGLSNKDLLTWCDDLHNLKGSVSQFQSSLNTILTKAPTSIDFQLLDKEINSNINSPIHQQQSPIIEKTKSLLSTPQAKVGVKLKELYSNDLLPFLALLNKVNFKSPKSDKWVAYLNDYVPPKGIGKESLKFIKKDGKDKTTGSKTVKSATSVYPPSLLPIEDSKLLSLVLTDKSFRQPSDFIESSSLDDFSNKHNAKLATKGRKVLEHALLEILDEKFPNIQENDLALLQFKLINPTILTKFSFGYDLVNYLKYSISVDGVSIKDKMNIIGNVFLAYIGALTSKSKASPEFSYTFEDIKIWISKLYNPVIEEIYETIKSNGLFSKPLEGLAKSELDYLFGSKINYKVIEIDSIFVVEVRIGDQLVGTGTSSKSAEDGKIKAAQETFNNKSLLDEILIKEENERKEKVVVQQGHTNGDTEMATGEEEYEPSFEPEEIPTEQVATNQKGERAAVNQYGAPPPLPGREAADTQDSIQSSTKATFAKKNLHSILGKHGLVPIYKYSKHNKEHMVTIMVDDVILARASAINKKIASQNAALTAMGNKETLEALFTKAETPSSASSVRTDNGDNMEKTSRIIKSPTPNGLPNLPPIPPRSTF</sequence>
<organism evidence="6 7">
    <name type="scientific">[Candida] railenensis</name>
    <dbReference type="NCBI Taxonomy" id="45579"/>
    <lineage>
        <taxon>Eukaryota</taxon>
        <taxon>Fungi</taxon>
        <taxon>Dikarya</taxon>
        <taxon>Ascomycota</taxon>
        <taxon>Saccharomycotina</taxon>
        <taxon>Pichiomycetes</taxon>
        <taxon>Debaryomycetaceae</taxon>
        <taxon>Kurtzmaniella</taxon>
    </lineage>
</organism>
<keyword evidence="7" id="KW-1185">Reference proteome</keyword>
<dbReference type="GO" id="GO:0003723">
    <property type="term" value="F:RNA binding"/>
    <property type="evidence" value="ECO:0007669"/>
    <property type="project" value="UniProtKB-UniRule"/>
</dbReference>
<protein>
    <recommendedName>
        <fullName evidence="8">RNase III domain-containing protein</fullName>
    </recommendedName>
</protein>
<gene>
    <name evidence="6" type="ORF">CLIB1423_02S10132</name>
</gene>
<dbReference type="Gene3D" id="1.10.1520.10">
    <property type="entry name" value="Ribonuclease III domain"/>
    <property type="match status" value="1"/>
</dbReference>
<evidence type="ECO:0000259" key="5">
    <source>
        <dbReference type="PROSITE" id="PS50142"/>
    </source>
</evidence>
<feature type="compositionally biased region" description="Pro residues" evidence="3">
    <location>
        <begin position="590"/>
        <end position="600"/>
    </location>
</feature>
<dbReference type="PROSITE" id="PS50142">
    <property type="entry name" value="RNASE_3_2"/>
    <property type="match status" value="1"/>
</dbReference>
<evidence type="ECO:0000313" key="6">
    <source>
        <dbReference type="EMBL" id="CAH2351006.1"/>
    </source>
</evidence>
<reference evidence="6" key="1">
    <citation type="submission" date="2022-03" db="EMBL/GenBank/DDBJ databases">
        <authorList>
            <person name="Legras J.-L."/>
            <person name="Devillers H."/>
            <person name="Grondin C."/>
        </authorList>
    </citation>
    <scope>NUCLEOTIDE SEQUENCE</scope>
    <source>
        <strain evidence="6">CLIB 1423</strain>
    </source>
</reference>
<dbReference type="InterPro" id="IPR000999">
    <property type="entry name" value="RNase_III_dom"/>
</dbReference>
<evidence type="ECO:0000259" key="4">
    <source>
        <dbReference type="PROSITE" id="PS50137"/>
    </source>
</evidence>
<dbReference type="EMBL" id="CAKXYY010000002">
    <property type="protein sequence ID" value="CAH2351006.1"/>
    <property type="molecule type" value="Genomic_DNA"/>
</dbReference>
<dbReference type="InterPro" id="IPR014720">
    <property type="entry name" value="dsRBD_dom"/>
</dbReference>
<feature type="compositionally biased region" description="Polar residues" evidence="3">
    <location>
        <begin position="557"/>
        <end position="567"/>
    </location>
</feature>